<proteinExistence type="predicted"/>
<evidence type="ECO:0000256" key="2">
    <source>
        <dbReference type="ARBA" id="ARBA00023082"/>
    </source>
</evidence>
<dbReference type="Gene3D" id="1.10.1740.10">
    <property type="match status" value="1"/>
</dbReference>
<evidence type="ECO:0000256" key="1">
    <source>
        <dbReference type="ARBA" id="ARBA00023015"/>
    </source>
</evidence>
<dbReference type="RefSeq" id="WP_142087159.1">
    <property type="nucleotide sequence ID" value="NZ_CP035485.1"/>
</dbReference>
<dbReference type="Proteomes" id="UP000319756">
    <property type="component" value="Chromosome"/>
</dbReference>
<accession>A0A514LFA0</accession>
<dbReference type="InterPro" id="IPR014284">
    <property type="entry name" value="RNA_pol_sigma-70_dom"/>
</dbReference>
<dbReference type="EMBL" id="CP035485">
    <property type="protein sequence ID" value="QDI90235.1"/>
    <property type="molecule type" value="Genomic_DNA"/>
</dbReference>
<dbReference type="AlphaFoldDB" id="A0A514LFA0"/>
<gene>
    <name evidence="5" type="ORF">EPH95_02825</name>
</gene>
<dbReference type="GO" id="GO:0003677">
    <property type="term" value="F:DNA binding"/>
    <property type="evidence" value="ECO:0007669"/>
    <property type="project" value="UniProtKB-KW"/>
</dbReference>
<dbReference type="GO" id="GO:0016987">
    <property type="term" value="F:sigma factor activity"/>
    <property type="evidence" value="ECO:0007669"/>
    <property type="project" value="UniProtKB-KW"/>
</dbReference>
<dbReference type="InterPro" id="IPR013325">
    <property type="entry name" value="RNA_pol_sigma_r2"/>
</dbReference>
<evidence type="ECO:0000313" key="6">
    <source>
        <dbReference type="Proteomes" id="UP000319756"/>
    </source>
</evidence>
<keyword evidence="2" id="KW-0731">Sigma factor</keyword>
<evidence type="ECO:0000313" key="5">
    <source>
        <dbReference type="EMBL" id="QDI90235.1"/>
    </source>
</evidence>
<keyword evidence="6" id="KW-1185">Reference proteome</keyword>
<evidence type="ECO:0000256" key="3">
    <source>
        <dbReference type="ARBA" id="ARBA00023125"/>
    </source>
</evidence>
<dbReference type="SUPFAM" id="SSF88946">
    <property type="entry name" value="Sigma2 domain of RNA polymerase sigma factors"/>
    <property type="match status" value="1"/>
</dbReference>
<keyword evidence="1" id="KW-0805">Transcription regulation</keyword>
<organism evidence="5 6">
    <name type="scientific">Salicibibacter halophilus</name>
    <dbReference type="NCBI Taxonomy" id="2502791"/>
    <lineage>
        <taxon>Bacteria</taxon>
        <taxon>Bacillati</taxon>
        <taxon>Bacillota</taxon>
        <taxon>Bacilli</taxon>
        <taxon>Bacillales</taxon>
        <taxon>Bacillaceae</taxon>
        <taxon>Salicibibacter</taxon>
    </lineage>
</organism>
<reference evidence="6" key="1">
    <citation type="submission" date="2019-01" db="EMBL/GenBank/DDBJ databases">
        <title>Genomic analysis of Salicibibacter sp. NKC3-5.</title>
        <authorList>
            <person name="Oh Y.J."/>
        </authorList>
    </citation>
    <scope>NUCLEOTIDE SEQUENCE [LARGE SCALE GENOMIC DNA]</scope>
    <source>
        <strain evidence="6">NKC3-5</strain>
    </source>
</reference>
<sequence length="230" mass="26980">MTIKELDGKHLTIDEALEQYEKLIHKTAQRLKGIGYKQGLELEDITQVVRLTFLKIFEKHNPEKLTFVTYAYHHLYIMSMREIKKYNSGAYVPVYIKDLEHAIKRDGLEGATIAEAQKHYPDFSKKEIGFAYSYLQDKKLLTFSDYQGEGEGDKGYFDKSVGKDGDYTAIFVRDFMSRLDKTDLDIVRSRLKDERTEDVAQRLGVYAQSVNRRIRRIRRKWNDYKEGAEI</sequence>
<protein>
    <submittedName>
        <fullName evidence="5">Sigma-70 family RNA polymerase sigma factor</fullName>
    </submittedName>
</protein>
<dbReference type="KEGG" id="sale:EPH95_02825"/>
<dbReference type="GO" id="GO:0006352">
    <property type="term" value="P:DNA-templated transcription initiation"/>
    <property type="evidence" value="ECO:0007669"/>
    <property type="project" value="InterPro"/>
</dbReference>
<dbReference type="NCBIfam" id="TIGR02937">
    <property type="entry name" value="sigma70-ECF"/>
    <property type="match status" value="1"/>
</dbReference>
<keyword evidence="4" id="KW-0804">Transcription</keyword>
<evidence type="ECO:0000256" key="4">
    <source>
        <dbReference type="ARBA" id="ARBA00023163"/>
    </source>
</evidence>
<keyword evidence="3" id="KW-0238">DNA-binding</keyword>
<dbReference type="PANTHER" id="PTHR30385">
    <property type="entry name" value="SIGMA FACTOR F FLAGELLAR"/>
    <property type="match status" value="1"/>
</dbReference>
<name>A0A514LFA0_9BACI</name>